<evidence type="ECO:0000256" key="2">
    <source>
        <dbReference type="ARBA" id="ARBA00022737"/>
    </source>
</evidence>
<dbReference type="Pfam" id="PF23598">
    <property type="entry name" value="LRR_14"/>
    <property type="match status" value="1"/>
</dbReference>
<keyword evidence="7" id="KW-1185">Reference proteome</keyword>
<dbReference type="Gene3D" id="3.80.10.10">
    <property type="entry name" value="Ribonuclease Inhibitor"/>
    <property type="match status" value="2"/>
</dbReference>
<dbReference type="InterPro" id="IPR055414">
    <property type="entry name" value="LRR_R13L4/SHOC2-like"/>
</dbReference>
<feature type="compositionally biased region" description="Basic and acidic residues" evidence="3">
    <location>
        <begin position="223"/>
        <end position="239"/>
    </location>
</feature>
<accession>A0AAD4JGJ6</accession>
<evidence type="ECO:0000259" key="4">
    <source>
        <dbReference type="Pfam" id="PF23247"/>
    </source>
</evidence>
<evidence type="ECO:0000259" key="5">
    <source>
        <dbReference type="Pfam" id="PF23598"/>
    </source>
</evidence>
<dbReference type="SUPFAM" id="SSF52058">
    <property type="entry name" value="L domain-like"/>
    <property type="match status" value="1"/>
</dbReference>
<dbReference type="Proteomes" id="UP001190926">
    <property type="component" value="Unassembled WGS sequence"/>
</dbReference>
<feature type="domain" description="Disease resistance R13L4/SHOC-2-like LRR" evidence="5">
    <location>
        <begin position="401"/>
        <end position="701"/>
    </location>
</feature>
<feature type="domain" description="Disease resistance protein At4g27190-like leucine-rich repeats" evidence="4">
    <location>
        <begin position="705"/>
        <end position="791"/>
    </location>
</feature>
<dbReference type="InterPro" id="IPR003591">
    <property type="entry name" value="Leu-rich_rpt_typical-subtyp"/>
</dbReference>
<protein>
    <submittedName>
        <fullName evidence="6">Uncharacterized protein</fullName>
    </submittedName>
</protein>
<dbReference type="Pfam" id="PF23247">
    <property type="entry name" value="LRR_RPS2"/>
    <property type="match status" value="1"/>
</dbReference>
<proteinExistence type="predicted"/>
<name>A0AAD4JGJ6_PERFH</name>
<gene>
    <name evidence="6" type="ORF">C2S53_012681</name>
</gene>
<sequence>METLIKDFWRGLRAAHTFQSKYAKDPKYIRESTKEHLLQLSNLIVIVEERFMTLLKDGYIPRKSTQWVKKAIDLKCKVSDALKEEQKSPDELQHMCDEIFANMKDCPIEDVDAKPVAFIAPMHETDDRNLSDSNLLPIEDDLQAQDVENEEPSSDMSISVWSSGCSEGKYTSTISIPDSHGAHILKLRRSSYNMGGETMEGESSHAHDAVIPKFSTHISQVQDENKYKSKVREEGDAPKGTRAKRTNKLLKRKNRLQRRHEKMPIGMSEALTSNVVQLQQDECVARPRQTDHLFFTNVHESELHMIIPISIIGEMSVYVVDLTVEILSMSPSQVTFDLNSYFGLSLTTDNYLFSAKNNPTELESDCEHLILKEMPTIDEWQRAGVVNLNKKNVILLNEELDCPNLVLLFLQRNSRLTQIPSSFFNQMPALRFLDLSDTRIKAFPSSLFKLTNLQVLLLQNCVCLDSLPAEIRNLRNLEVLDLLGTDLSDLPKGIGELTQLRHLQLSFYRPDHAHFQSELVSSSAIVNLQALQALSIVVHPKDQHWIRLVGDIIQHVGKLKKLSHLQFYFPTVEALESFTESFSWKEQRLRRFKFIVGHNIKRNISRIPNEVETKYEQHDHCLRFVNGNEVPEVMKSILNRVTAFYLDHHLEIQSLSEFDISNFKELKFCVLRECPNIQVMTIGEERTASAFPNLEYLGLHYLWKLERIWEDPVPPQSFQALKYLMVSTCGKLEYIASHSILQCLSNLETFIIEDCESLKSIVKEKEMVKYDVCLLPRLSELVLRHLPQLEALGSGLFPSEEIINIHFCPKLILKPGHSSIEWKKLLGSSYKCCNSAQT</sequence>
<reference evidence="6 7" key="1">
    <citation type="journal article" date="2021" name="Nat. Commun.">
        <title>Incipient diploidization of the medicinal plant Perilla within 10,000 years.</title>
        <authorList>
            <person name="Zhang Y."/>
            <person name="Shen Q."/>
            <person name="Leng L."/>
            <person name="Zhang D."/>
            <person name="Chen S."/>
            <person name="Shi Y."/>
            <person name="Ning Z."/>
            <person name="Chen S."/>
        </authorList>
    </citation>
    <scope>NUCLEOTIDE SEQUENCE [LARGE SCALE GENOMIC DNA]</scope>
    <source>
        <strain evidence="7">cv. PC099</strain>
    </source>
</reference>
<feature type="region of interest" description="Disordered" evidence="3">
    <location>
        <begin position="221"/>
        <end position="241"/>
    </location>
</feature>
<evidence type="ECO:0000313" key="6">
    <source>
        <dbReference type="EMBL" id="KAH6833459.1"/>
    </source>
</evidence>
<evidence type="ECO:0000256" key="3">
    <source>
        <dbReference type="SAM" id="MobiDB-lite"/>
    </source>
</evidence>
<organism evidence="6 7">
    <name type="scientific">Perilla frutescens var. hirtella</name>
    <name type="common">Perilla citriodora</name>
    <name type="synonym">Perilla setoyensis</name>
    <dbReference type="NCBI Taxonomy" id="608512"/>
    <lineage>
        <taxon>Eukaryota</taxon>
        <taxon>Viridiplantae</taxon>
        <taxon>Streptophyta</taxon>
        <taxon>Embryophyta</taxon>
        <taxon>Tracheophyta</taxon>
        <taxon>Spermatophyta</taxon>
        <taxon>Magnoliopsida</taxon>
        <taxon>eudicotyledons</taxon>
        <taxon>Gunneridae</taxon>
        <taxon>Pentapetalae</taxon>
        <taxon>asterids</taxon>
        <taxon>lamiids</taxon>
        <taxon>Lamiales</taxon>
        <taxon>Lamiaceae</taxon>
        <taxon>Nepetoideae</taxon>
        <taxon>Elsholtzieae</taxon>
        <taxon>Perilla</taxon>
    </lineage>
</organism>
<dbReference type="SMART" id="SM00369">
    <property type="entry name" value="LRR_TYP"/>
    <property type="match status" value="4"/>
</dbReference>
<dbReference type="InterPro" id="IPR057135">
    <property type="entry name" value="At4g27190-like_LRR"/>
</dbReference>
<dbReference type="PANTHER" id="PTHR47186">
    <property type="entry name" value="LEUCINE-RICH REPEAT-CONTAINING PROTEIN 57"/>
    <property type="match status" value="1"/>
</dbReference>
<dbReference type="AlphaFoldDB" id="A0AAD4JGJ6"/>
<dbReference type="InterPro" id="IPR032675">
    <property type="entry name" value="LRR_dom_sf"/>
</dbReference>
<evidence type="ECO:0000313" key="7">
    <source>
        <dbReference type="Proteomes" id="UP001190926"/>
    </source>
</evidence>
<keyword evidence="1" id="KW-0433">Leucine-rich repeat</keyword>
<keyword evidence="2" id="KW-0677">Repeat</keyword>
<comment type="caution">
    <text evidence="6">The sequence shown here is derived from an EMBL/GenBank/DDBJ whole genome shotgun (WGS) entry which is preliminary data.</text>
</comment>
<dbReference type="EMBL" id="SDAM02000058">
    <property type="protein sequence ID" value="KAH6833459.1"/>
    <property type="molecule type" value="Genomic_DNA"/>
</dbReference>
<dbReference type="PANTHER" id="PTHR47186:SF14">
    <property type="entry name" value="PROTEIN KINASE DOMAIN-CONTAINING PROTEIN"/>
    <property type="match status" value="1"/>
</dbReference>
<evidence type="ECO:0000256" key="1">
    <source>
        <dbReference type="ARBA" id="ARBA00022614"/>
    </source>
</evidence>